<dbReference type="AlphaFoldDB" id="A0A101EMX6"/>
<dbReference type="GO" id="GO:0032259">
    <property type="term" value="P:methylation"/>
    <property type="evidence" value="ECO:0007669"/>
    <property type="project" value="UniProtKB-KW"/>
</dbReference>
<dbReference type="InterPro" id="IPR022121">
    <property type="entry name" value="Peptidase_M73_camelysin"/>
</dbReference>
<keyword evidence="1" id="KW-0489">Methyltransferase</keyword>
<dbReference type="GO" id="GO:0008168">
    <property type="term" value="F:methyltransferase activity"/>
    <property type="evidence" value="ECO:0007669"/>
    <property type="project" value="UniProtKB-KW"/>
</dbReference>
<name>A0A101EMX6_9EURY</name>
<evidence type="ECO:0000313" key="1">
    <source>
        <dbReference type="EMBL" id="KUK18122.1"/>
    </source>
</evidence>
<organism evidence="1 2">
    <name type="scientific">Thermococcus sibiricus</name>
    <dbReference type="NCBI Taxonomy" id="172049"/>
    <lineage>
        <taxon>Archaea</taxon>
        <taxon>Methanobacteriati</taxon>
        <taxon>Methanobacteriota</taxon>
        <taxon>Thermococci</taxon>
        <taxon>Thermococcales</taxon>
        <taxon>Thermococcaceae</taxon>
        <taxon>Thermococcus</taxon>
    </lineage>
</organism>
<dbReference type="OMA" id="EFDIRIS"/>
<dbReference type="Proteomes" id="UP000053911">
    <property type="component" value="Unassembled WGS sequence"/>
</dbReference>
<dbReference type="PATRIC" id="fig|172049.5.peg.1400"/>
<dbReference type="Pfam" id="PF12389">
    <property type="entry name" value="Peptidase_M73"/>
    <property type="match status" value="1"/>
</dbReference>
<comment type="caution">
    <text evidence="1">The sequence shown here is derived from an EMBL/GenBank/DDBJ whole genome shotgun (WGS) entry which is preliminary data.</text>
</comment>
<accession>A0A101EMX6</accession>
<proteinExistence type="predicted"/>
<protein>
    <submittedName>
        <fullName evidence="1">Methyltransferase</fullName>
    </submittedName>
</protein>
<evidence type="ECO:0000313" key="2">
    <source>
        <dbReference type="Proteomes" id="UP000053911"/>
    </source>
</evidence>
<keyword evidence="1" id="KW-0808">Transferase</keyword>
<dbReference type="EMBL" id="LGFD01000008">
    <property type="protein sequence ID" value="KUK18122.1"/>
    <property type="molecule type" value="Genomic_DNA"/>
</dbReference>
<sequence length="204" mass="22628">MNQVMSMRREIVFMIVGLLLGAAGFKIGGALFSDISISENNEIATGEFDVRISKTGSSFYNDLKLFEFNDLKPGDEIKAEFYIKNSGDFNISKILIIPHVQDLESGDLNGAEALVDNTTEIGELSQNLILEWIVITQSNQTYTLSDYSGKSLHELNNQSISLLTAPFAPSEVLKVTMFFLVNPEAGNEIQKDLCLISMQIYAEQ</sequence>
<gene>
    <name evidence="1" type="ORF">XD54_0629</name>
</gene>
<reference evidence="2" key="1">
    <citation type="journal article" date="2015" name="MBio">
        <title>Genome-Resolved Metagenomic Analysis Reveals Roles for Candidate Phyla and Other Microbial Community Members in Biogeochemical Transformations in Oil Reservoirs.</title>
        <authorList>
            <person name="Hu P."/>
            <person name="Tom L."/>
            <person name="Singh A."/>
            <person name="Thomas B.C."/>
            <person name="Baker B.J."/>
            <person name="Piceno Y.M."/>
            <person name="Andersen G.L."/>
            <person name="Banfield J.F."/>
        </authorList>
    </citation>
    <scope>NUCLEOTIDE SEQUENCE [LARGE SCALE GENOMIC DNA]</scope>
</reference>